<dbReference type="EMBL" id="CM009303">
    <property type="protein sequence ID" value="KAI9382786.1"/>
    <property type="molecule type" value="Genomic_DNA"/>
</dbReference>
<gene>
    <name evidence="1" type="ORF">POPTR_014G176075v4</name>
</gene>
<organism evidence="1 2">
    <name type="scientific">Populus trichocarpa</name>
    <name type="common">Western balsam poplar</name>
    <name type="synonym">Populus balsamifera subsp. trichocarpa</name>
    <dbReference type="NCBI Taxonomy" id="3694"/>
    <lineage>
        <taxon>Eukaryota</taxon>
        <taxon>Viridiplantae</taxon>
        <taxon>Streptophyta</taxon>
        <taxon>Embryophyta</taxon>
        <taxon>Tracheophyta</taxon>
        <taxon>Spermatophyta</taxon>
        <taxon>Magnoliopsida</taxon>
        <taxon>eudicotyledons</taxon>
        <taxon>Gunneridae</taxon>
        <taxon>Pentapetalae</taxon>
        <taxon>rosids</taxon>
        <taxon>fabids</taxon>
        <taxon>Malpighiales</taxon>
        <taxon>Salicaceae</taxon>
        <taxon>Saliceae</taxon>
        <taxon>Populus</taxon>
    </lineage>
</organism>
<evidence type="ECO:0000313" key="2">
    <source>
        <dbReference type="Proteomes" id="UP000006729"/>
    </source>
</evidence>
<name>A0ACC0RZR3_POPTR</name>
<reference evidence="1 2" key="1">
    <citation type="journal article" date="2006" name="Science">
        <title>The genome of black cottonwood, Populus trichocarpa (Torr. &amp; Gray).</title>
        <authorList>
            <person name="Tuskan G.A."/>
            <person name="Difazio S."/>
            <person name="Jansson S."/>
            <person name="Bohlmann J."/>
            <person name="Grigoriev I."/>
            <person name="Hellsten U."/>
            <person name="Putnam N."/>
            <person name="Ralph S."/>
            <person name="Rombauts S."/>
            <person name="Salamov A."/>
            <person name="Schein J."/>
            <person name="Sterck L."/>
            <person name="Aerts A."/>
            <person name="Bhalerao R.R."/>
            <person name="Bhalerao R.P."/>
            <person name="Blaudez D."/>
            <person name="Boerjan W."/>
            <person name="Brun A."/>
            <person name="Brunner A."/>
            <person name="Busov V."/>
            <person name="Campbell M."/>
            <person name="Carlson J."/>
            <person name="Chalot M."/>
            <person name="Chapman J."/>
            <person name="Chen G.L."/>
            <person name="Cooper D."/>
            <person name="Coutinho P.M."/>
            <person name="Couturier J."/>
            <person name="Covert S."/>
            <person name="Cronk Q."/>
            <person name="Cunningham R."/>
            <person name="Davis J."/>
            <person name="Degroeve S."/>
            <person name="Dejardin A."/>
            <person name="Depamphilis C."/>
            <person name="Detter J."/>
            <person name="Dirks B."/>
            <person name="Dubchak I."/>
            <person name="Duplessis S."/>
            <person name="Ehlting J."/>
            <person name="Ellis B."/>
            <person name="Gendler K."/>
            <person name="Goodstein D."/>
            <person name="Gribskov M."/>
            <person name="Grimwood J."/>
            <person name="Groover A."/>
            <person name="Gunter L."/>
            <person name="Hamberger B."/>
            <person name="Heinze B."/>
            <person name="Helariutta Y."/>
            <person name="Henrissat B."/>
            <person name="Holligan D."/>
            <person name="Holt R."/>
            <person name="Huang W."/>
            <person name="Islam-Faridi N."/>
            <person name="Jones S."/>
            <person name="Jones-Rhoades M."/>
            <person name="Jorgensen R."/>
            <person name="Joshi C."/>
            <person name="Kangasjarvi J."/>
            <person name="Karlsson J."/>
            <person name="Kelleher C."/>
            <person name="Kirkpatrick R."/>
            <person name="Kirst M."/>
            <person name="Kohler A."/>
            <person name="Kalluri U."/>
            <person name="Larimer F."/>
            <person name="Leebens-Mack J."/>
            <person name="Leple J.C."/>
            <person name="Locascio P."/>
            <person name="Lou Y."/>
            <person name="Lucas S."/>
            <person name="Martin F."/>
            <person name="Montanini B."/>
            <person name="Napoli C."/>
            <person name="Nelson D.R."/>
            <person name="Nelson C."/>
            <person name="Nieminen K."/>
            <person name="Nilsson O."/>
            <person name="Pereda V."/>
            <person name="Peter G."/>
            <person name="Philippe R."/>
            <person name="Pilate G."/>
            <person name="Poliakov A."/>
            <person name="Razumovskaya J."/>
            <person name="Richardson P."/>
            <person name="Rinaldi C."/>
            <person name="Ritland K."/>
            <person name="Rouze P."/>
            <person name="Ryaboy D."/>
            <person name="Schmutz J."/>
            <person name="Schrader J."/>
            <person name="Segerman B."/>
            <person name="Shin H."/>
            <person name="Siddiqui A."/>
            <person name="Sterky F."/>
            <person name="Terry A."/>
            <person name="Tsai C.J."/>
            <person name="Uberbacher E."/>
            <person name="Unneberg P."/>
            <person name="Vahala J."/>
            <person name="Wall K."/>
            <person name="Wessler S."/>
            <person name="Yang G."/>
            <person name="Yin T."/>
            <person name="Douglas C."/>
            <person name="Marra M."/>
            <person name="Sandberg G."/>
            <person name="Van de Peer Y."/>
            <person name="Rokhsar D."/>
        </authorList>
    </citation>
    <scope>NUCLEOTIDE SEQUENCE [LARGE SCALE GENOMIC DNA]</scope>
    <source>
        <strain evidence="2">cv. Nisqually</strain>
    </source>
</reference>
<evidence type="ECO:0000313" key="1">
    <source>
        <dbReference type="EMBL" id="KAI9382786.1"/>
    </source>
</evidence>
<dbReference type="Proteomes" id="UP000006729">
    <property type="component" value="Chromosome 14"/>
</dbReference>
<keyword evidence="2" id="KW-1185">Reference proteome</keyword>
<accession>A0ACC0RZR3</accession>
<protein>
    <submittedName>
        <fullName evidence="1">Uncharacterized protein</fullName>
    </submittedName>
</protein>
<sequence length="83" mass="9015">MAHLSIQIITTSAEYCSPHCGLYYSVDTVDCKCFYCGLHCWWGHAGRLQLAGPKRQAGGVSLQDPGSGFKGSGSGVRIHDQWI</sequence>
<comment type="caution">
    <text evidence="1">The sequence shown here is derived from an EMBL/GenBank/DDBJ whole genome shotgun (WGS) entry which is preliminary data.</text>
</comment>
<proteinExistence type="predicted"/>